<dbReference type="CDD" id="cd07040">
    <property type="entry name" value="HP"/>
    <property type="match status" value="1"/>
</dbReference>
<dbReference type="PANTHER" id="PTHR46192">
    <property type="entry name" value="BROAD-RANGE ACID PHOSPHATASE DET1"/>
    <property type="match status" value="1"/>
</dbReference>
<sequence length="225" mass="26087">MSAIKKLFIMRHAESLEDIDKTAYERIADEDMPLTDFGKEQAVRFGQQFANEIGRSENLRVLLSPSKRVLETAQLVVSGVPKRVRWSLITDNLISKQNWGDVTVHNRAEIEKERYRIGVLRYHFPGGESGSEMLFRFDLFAKKLEQEITGGVVENFLVITHGFEFRVLLKSLLGWTEEYFESLAHPLHCEMKRVAYDNDSFLLLDEIRIYDQSGNPNFVQRQKNS</sequence>
<dbReference type="SUPFAM" id="SSF53254">
    <property type="entry name" value="Phosphoglycerate mutase-like"/>
    <property type="match status" value="1"/>
</dbReference>
<accession>A0A2M7WRD2</accession>
<dbReference type="SMART" id="SM00855">
    <property type="entry name" value="PGAM"/>
    <property type="match status" value="1"/>
</dbReference>
<dbReference type="InterPro" id="IPR029033">
    <property type="entry name" value="His_PPase_superfam"/>
</dbReference>
<name>A0A2M7WRD2_9BACT</name>
<dbReference type="EMBL" id="PFXF01000028">
    <property type="protein sequence ID" value="PJA32568.1"/>
    <property type="molecule type" value="Genomic_DNA"/>
</dbReference>
<dbReference type="PIRSF" id="PIRSF000709">
    <property type="entry name" value="6PFK_2-Ptase"/>
    <property type="match status" value="1"/>
</dbReference>
<dbReference type="InterPro" id="IPR013078">
    <property type="entry name" value="His_Pase_superF_clade-1"/>
</dbReference>
<evidence type="ECO:0000313" key="1">
    <source>
        <dbReference type="EMBL" id="PJA32568.1"/>
    </source>
</evidence>
<evidence type="ECO:0008006" key="3">
    <source>
        <dbReference type="Google" id="ProtNLM"/>
    </source>
</evidence>
<dbReference type="InterPro" id="IPR052765">
    <property type="entry name" value="PGM-Related"/>
</dbReference>
<dbReference type="Proteomes" id="UP000230758">
    <property type="component" value="Unassembled WGS sequence"/>
</dbReference>
<evidence type="ECO:0000313" key="2">
    <source>
        <dbReference type="Proteomes" id="UP000230758"/>
    </source>
</evidence>
<organism evidence="1 2">
    <name type="scientific">Candidatus Zambryskibacteria bacterium CG_4_9_14_3_um_filter_42_15</name>
    <dbReference type="NCBI Taxonomy" id="1975112"/>
    <lineage>
        <taxon>Bacteria</taxon>
        <taxon>Candidatus Zambryskiibacteriota</taxon>
    </lineage>
</organism>
<proteinExistence type="predicted"/>
<gene>
    <name evidence="1" type="ORF">CO185_02505</name>
</gene>
<dbReference type="Pfam" id="PF00300">
    <property type="entry name" value="His_Phos_1"/>
    <property type="match status" value="1"/>
</dbReference>
<comment type="caution">
    <text evidence="1">The sequence shown here is derived from an EMBL/GenBank/DDBJ whole genome shotgun (WGS) entry which is preliminary data.</text>
</comment>
<reference evidence="2" key="1">
    <citation type="submission" date="2017-09" db="EMBL/GenBank/DDBJ databases">
        <title>Depth-based differentiation of microbial function through sediment-hosted aquifers and enrichment of novel symbionts in the deep terrestrial subsurface.</title>
        <authorList>
            <person name="Probst A.J."/>
            <person name="Ladd B."/>
            <person name="Jarett J.K."/>
            <person name="Geller-Mcgrath D.E."/>
            <person name="Sieber C.M.K."/>
            <person name="Emerson J.B."/>
            <person name="Anantharaman K."/>
            <person name="Thomas B.C."/>
            <person name="Malmstrom R."/>
            <person name="Stieglmeier M."/>
            <person name="Klingl A."/>
            <person name="Woyke T."/>
            <person name="Ryan C.M."/>
            <person name="Banfield J.F."/>
        </authorList>
    </citation>
    <scope>NUCLEOTIDE SEQUENCE [LARGE SCALE GENOMIC DNA]</scope>
</reference>
<dbReference type="AlphaFoldDB" id="A0A2M7WRD2"/>
<protein>
    <recommendedName>
        <fullName evidence="3">Histidine phosphatase family protein</fullName>
    </recommendedName>
</protein>
<dbReference type="Gene3D" id="3.40.50.1240">
    <property type="entry name" value="Phosphoglycerate mutase-like"/>
    <property type="match status" value="1"/>
</dbReference>